<feature type="region of interest" description="Disordered" evidence="2">
    <location>
        <begin position="986"/>
        <end position="1005"/>
    </location>
</feature>
<feature type="compositionally biased region" description="Low complexity" evidence="2">
    <location>
        <begin position="499"/>
        <end position="509"/>
    </location>
</feature>
<dbReference type="PANTHER" id="PTHR11567:SF110">
    <property type="entry name" value="2-PHOSPHOXYLOSE PHOSPHATASE 1"/>
    <property type="match status" value="1"/>
</dbReference>
<feature type="signal peptide" evidence="4">
    <location>
        <begin position="1"/>
        <end position="20"/>
    </location>
</feature>
<keyword evidence="3" id="KW-1133">Transmembrane helix</keyword>
<feature type="chain" id="PRO_5042252369" evidence="4">
    <location>
        <begin position="21"/>
        <end position="1122"/>
    </location>
</feature>
<dbReference type="PANTHER" id="PTHR11567">
    <property type="entry name" value="ACID PHOSPHATASE-RELATED"/>
    <property type="match status" value="1"/>
</dbReference>
<feature type="compositionally biased region" description="Low complexity" evidence="2">
    <location>
        <begin position="527"/>
        <end position="562"/>
    </location>
</feature>
<feature type="compositionally biased region" description="Polar residues" evidence="2">
    <location>
        <begin position="510"/>
        <end position="526"/>
    </location>
</feature>
<feature type="region of interest" description="Disordered" evidence="2">
    <location>
        <begin position="499"/>
        <end position="615"/>
    </location>
</feature>
<keyword evidence="4" id="KW-0732">Signal</keyword>
<evidence type="ECO:0000313" key="6">
    <source>
        <dbReference type="Proteomes" id="UP001295684"/>
    </source>
</evidence>
<organism evidence="5 6">
    <name type="scientific">Euplotes crassus</name>
    <dbReference type="NCBI Taxonomy" id="5936"/>
    <lineage>
        <taxon>Eukaryota</taxon>
        <taxon>Sar</taxon>
        <taxon>Alveolata</taxon>
        <taxon>Ciliophora</taxon>
        <taxon>Intramacronucleata</taxon>
        <taxon>Spirotrichea</taxon>
        <taxon>Hypotrichia</taxon>
        <taxon>Euplotida</taxon>
        <taxon>Euplotidae</taxon>
        <taxon>Moneuplotes</taxon>
    </lineage>
</organism>
<feature type="compositionally biased region" description="Basic and acidic residues" evidence="2">
    <location>
        <begin position="1081"/>
        <end position="1092"/>
    </location>
</feature>
<feature type="compositionally biased region" description="Polar residues" evidence="2">
    <location>
        <begin position="563"/>
        <end position="583"/>
    </location>
</feature>
<feature type="transmembrane region" description="Helical" evidence="3">
    <location>
        <begin position="779"/>
        <end position="805"/>
    </location>
</feature>
<evidence type="ECO:0000256" key="1">
    <source>
        <dbReference type="ARBA" id="ARBA00022801"/>
    </source>
</evidence>
<evidence type="ECO:0000256" key="4">
    <source>
        <dbReference type="SAM" id="SignalP"/>
    </source>
</evidence>
<feature type="compositionally biased region" description="Basic and acidic residues" evidence="2">
    <location>
        <begin position="1053"/>
        <end position="1072"/>
    </location>
</feature>
<feature type="compositionally biased region" description="Basic residues" evidence="2">
    <location>
        <begin position="1020"/>
        <end position="1030"/>
    </location>
</feature>
<keyword evidence="6" id="KW-1185">Reference proteome</keyword>
<comment type="caution">
    <text evidence="5">The sequence shown here is derived from an EMBL/GenBank/DDBJ whole genome shotgun (WGS) entry which is preliminary data.</text>
</comment>
<dbReference type="AlphaFoldDB" id="A0AAD1XN52"/>
<accession>A0AAD1XN52</accession>
<feature type="compositionally biased region" description="Low complexity" evidence="2">
    <location>
        <begin position="584"/>
        <end position="601"/>
    </location>
</feature>
<sequence length="1122" mass="128714">MKESLGCLLLLVLFLSISKGRETKLLVDLQEHGITAPRYTQNPDYIVTFNQYEESPGELTEKGIFQMQKHGKELRKEYIQDKGFLPNDFKPQNFHLEAYRDEPSTLSTYSSMLGVYPDSINWIQYQHTNGDSGAPFEKQDENKVRKTLGLSPNPSQLTTREATIWSESDGKTFFNDPLSNCPEMQNQISKNLQDAHDKYTKNRRFDALFDKMANTFGVERKEITFKSAHLYLDDFVTSQANEKPVPEFDEQFVTEQIIQNYYRKYYFEGLFGDNLDLARVASTPYFNYLLTAMYAKYKTEKGELTNDHYENLKYAQFTGNENAMIAAIKLLNRKTTDPDISPKFGLTLRFELFEEAGKYFVKTTLDGKTFDLDGSPDGIMSYEDFMNLIYSKLYFGDIGNYCRGFDTLQGNDKPILSSYEEYIWNINPEMRISHQLSRRGKTKFNEQSFVELLKDGTTPGKNDEFDKYYSFIQDRMSPTGQQNLYNKVAPEERKYMLETSSSNSNYEYSQPVNTYSSNSYTQAGGNTQYQYSPQQYSQQYSQPVTTTSYASSSQPAGSSTTYVSSSQPAGSSTTYVSSSQPVRTSTSYASSSQPAGSSTTYVSSSQPAGASTTYVSSQPTVVSSNYIASPQPMASSTNYVAVSSQPVQSSSQYVVSQPSDNVEFSNLVETSAVEYNAPPRKSFPTTYDPHVTVETNVDVPFLHPVEVDQVVHDAQVVAVPQTVIQEKIVKVPQPIIQQKIVSVPEKPTEFHHINLNKAPQQSISFAQSEEPKKEGESSLWWWLLPLLLLLCCCLPLLCCLLWYLFCRNRKTTQPKPIRRVERHEIEPKPVPRASNHEKEIEEDIKKELEISRNRRSIREDKPVVVHETRYIERPRLVEEKNIGVYDRTATYDTINRVDRNYQHIDDAHYGQQRPSGRIIERIYEPETVEVVERRSVSRGRPQSTGRRSTYVNEKYKADYVTSPNRLSNMGYVNREVPREVVRQTITRDEDYEREPRAIGTTQEERFARDVIREGEDVYRSSKRNTRQRVSRGREASGGNQLVSREVVSPKASNYDREDRRGYRKAEKDRESPRSFTSNSNLRKDAAGVKRADSSSGRNVQKDLNYKKKRNFDQFDSEEDESL</sequence>
<dbReference type="Proteomes" id="UP001295684">
    <property type="component" value="Unassembled WGS sequence"/>
</dbReference>
<dbReference type="Gene3D" id="3.40.50.1240">
    <property type="entry name" value="Phosphoglycerate mutase-like"/>
    <property type="match status" value="1"/>
</dbReference>
<gene>
    <name evidence="5" type="ORF">ECRASSUSDP1_LOCUS17099</name>
</gene>
<dbReference type="EMBL" id="CAMPGE010017232">
    <property type="protein sequence ID" value="CAI2375735.1"/>
    <property type="molecule type" value="Genomic_DNA"/>
</dbReference>
<dbReference type="InterPro" id="IPR029033">
    <property type="entry name" value="His_PPase_superfam"/>
</dbReference>
<evidence type="ECO:0000256" key="2">
    <source>
        <dbReference type="SAM" id="MobiDB-lite"/>
    </source>
</evidence>
<keyword evidence="1" id="KW-0378">Hydrolase</keyword>
<feature type="region of interest" description="Disordered" evidence="2">
    <location>
        <begin position="1017"/>
        <end position="1122"/>
    </location>
</feature>
<dbReference type="SUPFAM" id="SSF53254">
    <property type="entry name" value="Phosphoglycerate mutase-like"/>
    <property type="match status" value="1"/>
</dbReference>
<keyword evidence="3" id="KW-0812">Transmembrane</keyword>
<dbReference type="InterPro" id="IPR050645">
    <property type="entry name" value="Histidine_acid_phosphatase"/>
</dbReference>
<feature type="compositionally biased region" description="Polar residues" evidence="2">
    <location>
        <begin position="602"/>
        <end position="615"/>
    </location>
</feature>
<reference evidence="5" key="1">
    <citation type="submission" date="2023-07" db="EMBL/GenBank/DDBJ databases">
        <authorList>
            <consortium name="AG Swart"/>
            <person name="Singh M."/>
            <person name="Singh A."/>
            <person name="Seah K."/>
            <person name="Emmerich C."/>
        </authorList>
    </citation>
    <scope>NUCLEOTIDE SEQUENCE</scope>
    <source>
        <strain evidence="5">DP1</strain>
    </source>
</reference>
<name>A0AAD1XN52_EUPCR</name>
<evidence type="ECO:0000256" key="3">
    <source>
        <dbReference type="SAM" id="Phobius"/>
    </source>
</evidence>
<evidence type="ECO:0000313" key="5">
    <source>
        <dbReference type="EMBL" id="CAI2375735.1"/>
    </source>
</evidence>
<dbReference type="GO" id="GO:0016791">
    <property type="term" value="F:phosphatase activity"/>
    <property type="evidence" value="ECO:0007669"/>
    <property type="project" value="TreeGrafter"/>
</dbReference>
<proteinExistence type="predicted"/>
<protein>
    <submittedName>
        <fullName evidence="5">Uncharacterized protein</fullName>
    </submittedName>
</protein>
<keyword evidence="3" id="KW-0472">Membrane</keyword>